<gene>
    <name evidence="1" type="ORF">D3227_20055</name>
</gene>
<organism evidence="1 2">
    <name type="scientific">Mesorhizobium waimense</name>
    <dbReference type="NCBI Taxonomy" id="1300307"/>
    <lineage>
        <taxon>Bacteria</taxon>
        <taxon>Pseudomonadati</taxon>
        <taxon>Pseudomonadota</taxon>
        <taxon>Alphaproteobacteria</taxon>
        <taxon>Hyphomicrobiales</taxon>
        <taxon>Phyllobacteriaceae</taxon>
        <taxon>Mesorhizobium</taxon>
    </lineage>
</organism>
<dbReference type="EMBL" id="QZWZ01000015">
    <property type="protein sequence ID" value="RJT36387.1"/>
    <property type="molecule type" value="Genomic_DNA"/>
</dbReference>
<dbReference type="AlphaFoldDB" id="A0A3A5KKF4"/>
<accession>A0A3A5KKF4</accession>
<comment type="caution">
    <text evidence="1">The sequence shown here is derived from an EMBL/GenBank/DDBJ whole genome shotgun (WGS) entry which is preliminary data.</text>
</comment>
<dbReference type="Proteomes" id="UP000272706">
    <property type="component" value="Unassembled WGS sequence"/>
</dbReference>
<evidence type="ECO:0000313" key="2">
    <source>
        <dbReference type="Proteomes" id="UP000272706"/>
    </source>
</evidence>
<reference evidence="1 2" key="1">
    <citation type="submission" date="2018-09" db="EMBL/GenBank/DDBJ databases">
        <title>Mesorhizobium carmichaelinearum sp. nov. isolated from Carmichaelinea spp. root nodules in New Zealand.</title>
        <authorList>
            <person name="De Meyer S.E."/>
        </authorList>
    </citation>
    <scope>NUCLEOTIDE SEQUENCE [LARGE SCALE GENOMIC DNA]</scope>
    <source>
        <strain evidence="1 2">ICMP19557</strain>
    </source>
</reference>
<evidence type="ECO:0000313" key="1">
    <source>
        <dbReference type="EMBL" id="RJT36387.1"/>
    </source>
</evidence>
<name>A0A3A5KKF4_9HYPH</name>
<dbReference type="RefSeq" id="WP_120016031.1">
    <property type="nucleotide sequence ID" value="NZ_QZWZ01000015.1"/>
</dbReference>
<keyword evidence="2" id="KW-1185">Reference proteome</keyword>
<protein>
    <submittedName>
        <fullName evidence="1">Putative RiPP</fullName>
    </submittedName>
</protein>
<proteinExistence type="predicted"/>
<sequence length="30" mass="3274">MKKTYEKPTLVKKDRLSAITANGALSNPTP</sequence>